<organism evidence="1 2">
    <name type="scientific">Diatraea saccharalis</name>
    <name type="common">sugarcane borer</name>
    <dbReference type="NCBI Taxonomy" id="40085"/>
    <lineage>
        <taxon>Eukaryota</taxon>
        <taxon>Metazoa</taxon>
        <taxon>Ecdysozoa</taxon>
        <taxon>Arthropoda</taxon>
        <taxon>Hexapoda</taxon>
        <taxon>Insecta</taxon>
        <taxon>Pterygota</taxon>
        <taxon>Neoptera</taxon>
        <taxon>Endopterygota</taxon>
        <taxon>Lepidoptera</taxon>
        <taxon>Glossata</taxon>
        <taxon>Ditrysia</taxon>
        <taxon>Pyraloidea</taxon>
        <taxon>Crambidae</taxon>
        <taxon>Crambinae</taxon>
        <taxon>Diatraea</taxon>
    </lineage>
</organism>
<dbReference type="EMBL" id="OU893354">
    <property type="protein sequence ID" value="CAG9790667.1"/>
    <property type="molecule type" value="Genomic_DNA"/>
</dbReference>
<reference evidence="1" key="1">
    <citation type="submission" date="2021-12" db="EMBL/GenBank/DDBJ databases">
        <authorList>
            <person name="King R."/>
        </authorList>
    </citation>
    <scope>NUCLEOTIDE SEQUENCE</scope>
</reference>
<evidence type="ECO:0000313" key="1">
    <source>
        <dbReference type="EMBL" id="CAG9790667.1"/>
    </source>
</evidence>
<dbReference type="Proteomes" id="UP001153714">
    <property type="component" value="Chromosome 23"/>
</dbReference>
<reference evidence="1" key="2">
    <citation type="submission" date="2022-10" db="EMBL/GenBank/DDBJ databases">
        <authorList>
            <consortium name="ENA_rothamsted_submissions"/>
            <consortium name="culmorum"/>
            <person name="King R."/>
        </authorList>
    </citation>
    <scope>NUCLEOTIDE SEQUENCE</scope>
</reference>
<sequence length="306" mass="35879">MSFVQMTSNAAAMSPGSSLLYLHNEAYLFHKSVWSGWIDGYLGKENCYTDSDVSNKSREDLIMYIDHFMQECYLHPYQVTLLAQILSPAAVERMCRQIFSVKSLRTEFVEAFYTVFIPNYIKRFYSWSIIDLLKRANVAYPGPFKKLVQNLMQNTEVHEDILKDYVINISAKDKNNVMTSVAGLRLTAHQFMRQLKTINILFKGSDKSTVICEFVVEHLQEYSCFCYKNKDFGRLLLTYLQNFSCYPIDHETVRKMIDGHCTEFKSPCQTIFWDIYHELQRLQYQLMGGPRFYVDRPEKEVSTFNL</sequence>
<gene>
    <name evidence="1" type="ORF">DIATSA_LOCUS8330</name>
</gene>
<evidence type="ECO:0000313" key="2">
    <source>
        <dbReference type="Proteomes" id="UP001153714"/>
    </source>
</evidence>
<name>A0A9N9R6R6_9NEOP</name>
<accession>A0A9N9R6R6</accession>
<dbReference type="OrthoDB" id="7466113at2759"/>
<proteinExistence type="predicted"/>
<protein>
    <submittedName>
        <fullName evidence="1">Uncharacterized protein</fullName>
    </submittedName>
</protein>
<keyword evidence="2" id="KW-1185">Reference proteome</keyword>
<dbReference type="AlphaFoldDB" id="A0A9N9R6R6"/>